<dbReference type="SUPFAM" id="SSF48179">
    <property type="entry name" value="6-phosphogluconate dehydrogenase C-terminal domain-like"/>
    <property type="match status" value="1"/>
</dbReference>
<accession>W2S1J7</accession>
<dbReference type="NCBIfam" id="TIGR00745">
    <property type="entry name" value="apbA_panE"/>
    <property type="match status" value="1"/>
</dbReference>
<feature type="domain" description="Ketopantoate reductase N-terminal" evidence="5">
    <location>
        <begin position="12"/>
        <end position="159"/>
    </location>
</feature>
<dbReference type="InterPro" id="IPR003710">
    <property type="entry name" value="ApbA"/>
</dbReference>
<comment type="function">
    <text evidence="4">Catalyzes the NADPH-dependent reduction of ketopantoate into pantoic acid.</text>
</comment>
<dbReference type="Pfam" id="PF08546">
    <property type="entry name" value="ApbA_C"/>
    <property type="match status" value="1"/>
</dbReference>
<name>W2S1J7_CYPE1</name>
<dbReference type="eggNOG" id="ENOG502S3CY">
    <property type="taxonomic scope" value="Eukaryota"/>
</dbReference>
<proteinExistence type="inferred from homology"/>
<dbReference type="PROSITE" id="PS51257">
    <property type="entry name" value="PROKAR_LIPOPROTEIN"/>
    <property type="match status" value="1"/>
</dbReference>
<evidence type="ECO:0000256" key="3">
    <source>
        <dbReference type="ARBA" id="ARBA00023002"/>
    </source>
</evidence>
<dbReference type="Gene3D" id="3.40.50.720">
    <property type="entry name" value="NAD(P)-binding Rossmann-like Domain"/>
    <property type="match status" value="1"/>
</dbReference>
<keyword evidence="3 4" id="KW-0560">Oxidoreductase</keyword>
<dbReference type="HOGENOM" id="CLU_031468_2_0_1"/>
<dbReference type="GO" id="GO:0005737">
    <property type="term" value="C:cytoplasm"/>
    <property type="evidence" value="ECO:0007669"/>
    <property type="project" value="TreeGrafter"/>
</dbReference>
<dbReference type="EMBL" id="KB822718">
    <property type="protein sequence ID" value="ETN42450.1"/>
    <property type="molecule type" value="Genomic_DNA"/>
</dbReference>
<dbReference type="STRING" id="1220924.W2S1J7"/>
<dbReference type="FunFam" id="1.10.1040.10:FF:000017">
    <property type="entry name" value="2-dehydropantoate 2-reductase"/>
    <property type="match status" value="1"/>
</dbReference>
<evidence type="ECO:0000259" key="5">
    <source>
        <dbReference type="Pfam" id="PF02558"/>
    </source>
</evidence>
<dbReference type="SUPFAM" id="SSF51735">
    <property type="entry name" value="NAD(P)-binding Rossmann-fold domains"/>
    <property type="match status" value="1"/>
</dbReference>
<dbReference type="GO" id="GO:0008677">
    <property type="term" value="F:2-dehydropantoate 2-reductase activity"/>
    <property type="evidence" value="ECO:0007669"/>
    <property type="project" value="UniProtKB-EC"/>
</dbReference>
<evidence type="ECO:0000256" key="2">
    <source>
        <dbReference type="ARBA" id="ARBA00022857"/>
    </source>
</evidence>
<dbReference type="InterPro" id="IPR051402">
    <property type="entry name" value="KPR-Related"/>
</dbReference>
<feature type="domain" description="Ketopantoate reductase C-terminal" evidence="6">
    <location>
        <begin position="190"/>
        <end position="318"/>
    </location>
</feature>
<dbReference type="Pfam" id="PF02558">
    <property type="entry name" value="ApbA"/>
    <property type="match status" value="1"/>
</dbReference>
<organism evidence="7 8">
    <name type="scientific">Cyphellophora europaea (strain CBS 101466)</name>
    <name type="common">Phialophora europaea</name>
    <dbReference type="NCBI Taxonomy" id="1220924"/>
    <lineage>
        <taxon>Eukaryota</taxon>
        <taxon>Fungi</taxon>
        <taxon>Dikarya</taxon>
        <taxon>Ascomycota</taxon>
        <taxon>Pezizomycotina</taxon>
        <taxon>Eurotiomycetes</taxon>
        <taxon>Chaetothyriomycetidae</taxon>
        <taxon>Chaetothyriales</taxon>
        <taxon>Cyphellophoraceae</taxon>
        <taxon>Cyphellophora</taxon>
    </lineage>
</organism>
<evidence type="ECO:0000313" key="7">
    <source>
        <dbReference type="EMBL" id="ETN42450.1"/>
    </source>
</evidence>
<dbReference type="InterPro" id="IPR008927">
    <property type="entry name" value="6-PGluconate_DH-like_C_sf"/>
</dbReference>
<dbReference type="PANTHER" id="PTHR21708:SF30">
    <property type="entry name" value="2-DEHYDROPANTOATE 2-REDUCTASE-RELATED"/>
    <property type="match status" value="1"/>
</dbReference>
<comment type="similarity">
    <text evidence="1 4">Belongs to the ketopantoate reductase family.</text>
</comment>
<keyword evidence="2 4" id="KW-0521">NADP</keyword>
<protein>
    <recommendedName>
        <fullName evidence="4">2-dehydropantoate 2-reductase</fullName>
        <ecNumber evidence="4">1.1.1.169</ecNumber>
    </recommendedName>
    <alternativeName>
        <fullName evidence="4">Ketopantoate reductase</fullName>
    </alternativeName>
</protein>
<dbReference type="GeneID" id="19968944"/>
<dbReference type="GO" id="GO:0015940">
    <property type="term" value="P:pantothenate biosynthetic process"/>
    <property type="evidence" value="ECO:0007669"/>
    <property type="project" value="InterPro"/>
</dbReference>
<evidence type="ECO:0000256" key="1">
    <source>
        <dbReference type="ARBA" id="ARBA00007870"/>
    </source>
</evidence>
<dbReference type="Gene3D" id="1.10.1040.10">
    <property type="entry name" value="N-(1-d-carboxylethyl)-l-norvaline Dehydrogenase, domain 2"/>
    <property type="match status" value="1"/>
</dbReference>
<dbReference type="VEuPathDB" id="FungiDB:HMPREF1541_01605"/>
<sequence>MAGYRDGDAPRVLVFGTGGVGCIYGWIVHKGGAEVTVVCRTNYEAVKTNGITIRSAIWGNQQYSPVTVARVSESVRHGPFDFIIVASKAFPGTAKLLRDAVSSQTCIVLAQNGIGIEDEYATAYPSAPIISGVVWLPATQVSPGVVEMGPLETFEIGTYPADAGEVAKSRARQLSALYQSGGATCPVYDDIQTKRWPKLALNFAFNPVTALTRCDDGNFLRSSSIADDVIVDTMRQCGIVAKAAGYEVSEDYIQDVMGRHRGRMKSGGKQPSMLVDIENSRAIEVEAILGNTLRIAERYGVLDKVPYVRLLYALAKGLNFSTVKTDEWRPILKVS</sequence>
<reference evidence="7 8" key="1">
    <citation type="submission" date="2013-03" db="EMBL/GenBank/DDBJ databases">
        <title>The Genome Sequence of Phialophora europaea CBS 101466.</title>
        <authorList>
            <consortium name="The Broad Institute Genomics Platform"/>
            <person name="Cuomo C."/>
            <person name="de Hoog S."/>
            <person name="Gorbushina A."/>
            <person name="Walker B."/>
            <person name="Young S.K."/>
            <person name="Zeng Q."/>
            <person name="Gargeya S."/>
            <person name="Fitzgerald M."/>
            <person name="Haas B."/>
            <person name="Abouelleil A."/>
            <person name="Allen A.W."/>
            <person name="Alvarado L."/>
            <person name="Arachchi H.M."/>
            <person name="Berlin A.M."/>
            <person name="Chapman S.B."/>
            <person name="Gainer-Dewar J."/>
            <person name="Goldberg J."/>
            <person name="Griggs A."/>
            <person name="Gujja S."/>
            <person name="Hansen M."/>
            <person name="Howarth C."/>
            <person name="Imamovic A."/>
            <person name="Ireland A."/>
            <person name="Larimer J."/>
            <person name="McCowan C."/>
            <person name="Murphy C."/>
            <person name="Pearson M."/>
            <person name="Poon T.W."/>
            <person name="Priest M."/>
            <person name="Roberts A."/>
            <person name="Saif S."/>
            <person name="Shea T."/>
            <person name="Sisk P."/>
            <person name="Sykes S."/>
            <person name="Wortman J."/>
            <person name="Nusbaum C."/>
            <person name="Birren B."/>
        </authorList>
    </citation>
    <scope>NUCLEOTIDE SEQUENCE [LARGE SCALE GENOMIC DNA]</scope>
    <source>
        <strain evidence="7 8">CBS 101466</strain>
    </source>
</reference>
<comment type="catalytic activity">
    <reaction evidence="4">
        <text>(R)-pantoate + NADP(+) = 2-dehydropantoate + NADPH + H(+)</text>
        <dbReference type="Rhea" id="RHEA:16233"/>
        <dbReference type="ChEBI" id="CHEBI:11561"/>
        <dbReference type="ChEBI" id="CHEBI:15378"/>
        <dbReference type="ChEBI" id="CHEBI:15980"/>
        <dbReference type="ChEBI" id="CHEBI:57783"/>
        <dbReference type="ChEBI" id="CHEBI:58349"/>
        <dbReference type="EC" id="1.1.1.169"/>
    </reaction>
</comment>
<dbReference type="InterPro" id="IPR013752">
    <property type="entry name" value="KPA_reductase"/>
</dbReference>
<dbReference type="Proteomes" id="UP000030752">
    <property type="component" value="Unassembled WGS sequence"/>
</dbReference>
<dbReference type="OrthoDB" id="2147163at2759"/>
<dbReference type="InParanoid" id="W2S1J7"/>
<dbReference type="AlphaFoldDB" id="W2S1J7"/>
<dbReference type="InterPro" id="IPR036291">
    <property type="entry name" value="NAD(P)-bd_dom_sf"/>
</dbReference>
<evidence type="ECO:0000256" key="4">
    <source>
        <dbReference type="RuleBase" id="RU362068"/>
    </source>
</evidence>
<gene>
    <name evidence="7" type="ORF">HMPREF1541_01605</name>
</gene>
<evidence type="ECO:0000313" key="8">
    <source>
        <dbReference type="Proteomes" id="UP000030752"/>
    </source>
</evidence>
<dbReference type="InterPro" id="IPR013332">
    <property type="entry name" value="KPR_N"/>
</dbReference>
<dbReference type="RefSeq" id="XP_008714186.1">
    <property type="nucleotide sequence ID" value="XM_008715964.1"/>
</dbReference>
<keyword evidence="8" id="KW-1185">Reference proteome</keyword>
<dbReference type="PANTHER" id="PTHR21708">
    <property type="entry name" value="PROBABLE 2-DEHYDROPANTOATE 2-REDUCTASE"/>
    <property type="match status" value="1"/>
</dbReference>
<evidence type="ECO:0000259" key="6">
    <source>
        <dbReference type="Pfam" id="PF08546"/>
    </source>
</evidence>
<dbReference type="InterPro" id="IPR013328">
    <property type="entry name" value="6PGD_dom2"/>
</dbReference>
<dbReference type="EC" id="1.1.1.169" evidence="4"/>